<evidence type="ECO:0000313" key="2">
    <source>
        <dbReference type="EMBL" id="MFC6093676.1"/>
    </source>
</evidence>
<keyword evidence="3" id="KW-1185">Reference proteome</keyword>
<sequence length="171" mass="18772">MLDARNHQGKFGADYIRVLASGAGLVWSEDDVDLDGVDLCIKMPGRTPSGFSPRIDVQVKTVSAVNPRHGVIDFRGLDEGQFTKLAGEGFLVPRYLFVVHVPPRADLYADLSTSGLLLRHIGYYVSLRDRLPIDAPDRRRRVKVEVPLGNVLTANSLRDLVTHSALLPAAT</sequence>
<evidence type="ECO:0000259" key="1">
    <source>
        <dbReference type="Pfam" id="PF14280"/>
    </source>
</evidence>
<feature type="domain" description="DUF4365" evidence="1">
    <location>
        <begin position="11"/>
        <end position="160"/>
    </location>
</feature>
<dbReference type="RefSeq" id="WP_380641108.1">
    <property type="nucleotide sequence ID" value="NZ_JBHSQO010000048.1"/>
</dbReference>
<name>A0ABW1PES8_9PSEU</name>
<evidence type="ECO:0000313" key="3">
    <source>
        <dbReference type="Proteomes" id="UP001596220"/>
    </source>
</evidence>
<comment type="caution">
    <text evidence="2">The sequence shown here is derived from an EMBL/GenBank/DDBJ whole genome shotgun (WGS) entry which is preliminary data.</text>
</comment>
<dbReference type="Pfam" id="PF14280">
    <property type="entry name" value="DUF4365"/>
    <property type="match status" value="1"/>
</dbReference>
<accession>A0ABW1PES8</accession>
<dbReference type="InterPro" id="IPR025375">
    <property type="entry name" value="DUF4365"/>
</dbReference>
<dbReference type="Proteomes" id="UP001596220">
    <property type="component" value="Unassembled WGS sequence"/>
</dbReference>
<gene>
    <name evidence="2" type="ORF">ACFP3R_30770</name>
</gene>
<reference evidence="3" key="1">
    <citation type="journal article" date="2019" name="Int. J. Syst. Evol. Microbiol.">
        <title>The Global Catalogue of Microorganisms (GCM) 10K type strain sequencing project: providing services to taxonomists for standard genome sequencing and annotation.</title>
        <authorList>
            <consortium name="The Broad Institute Genomics Platform"/>
            <consortium name="The Broad Institute Genome Sequencing Center for Infectious Disease"/>
            <person name="Wu L."/>
            <person name="Ma J."/>
        </authorList>
    </citation>
    <scope>NUCLEOTIDE SEQUENCE [LARGE SCALE GENOMIC DNA]</scope>
    <source>
        <strain evidence="3">CGMCC 4.7246</strain>
    </source>
</reference>
<protein>
    <submittedName>
        <fullName evidence="2">DUF4365 domain-containing protein</fullName>
    </submittedName>
</protein>
<proteinExistence type="predicted"/>
<organism evidence="2 3">
    <name type="scientific">Saccharothrix lopnurensis</name>
    <dbReference type="NCBI Taxonomy" id="1670621"/>
    <lineage>
        <taxon>Bacteria</taxon>
        <taxon>Bacillati</taxon>
        <taxon>Actinomycetota</taxon>
        <taxon>Actinomycetes</taxon>
        <taxon>Pseudonocardiales</taxon>
        <taxon>Pseudonocardiaceae</taxon>
        <taxon>Saccharothrix</taxon>
    </lineage>
</organism>
<dbReference type="EMBL" id="JBHSQO010000048">
    <property type="protein sequence ID" value="MFC6093676.1"/>
    <property type="molecule type" value="Genomic_DNA"/>
</dbReference>